<dbReference type="EMBL" id="CP016178">
    <property type="protein sequence ID" value="ANO34247.1"/>
    <property type="molecule type" value="Genomic_DNA"/>
</dbReference>
<dbReference type="Proteomes" id="UP000092018">
    <property type="component" value="Chromosome 2"/>
</dbReference>
<dbReference type="Pfam" id="PF21986">
    <property type="entry name" value="AH_C"/>
    <property type="match status" value="1"/>
</dbReference>
<evidence type="ECO:0000313" key="4">
    <source>
        <dbReference type="Proteomes" id="UP000092018"/>
    </source>
</evidence>
<reference evidence="3 4" key="1">
    <citation type="submission" date="2016-06" db="EMBL/GenBank/DDBJ databases">
        <title>Adaptive Radiation by Waves of Gene Transfer Leads to Fine-Scale Resource Partitioning in Marine Microbes.</title>
        <authorList>
            <person name="Hehemann J.-H."/>
            <person name="Arevalo P."/>
            <person name="Datta M.S."/>
            <person name="Yu X."/>
            <person name="Corzett C."/>
            <person name="Henschel A."/>
            <person name="Preheim S.P."/>
            <person name="Timberlake S."/>
            <person name="Alm E.J."/>
            <person name="Polz M.F."/>
        </authorList>
    </citation>
    <scope>NUCLEOTIDE SEQUENCE [LARGE SCALE GENOMIC DNA]</scope>
    <source>
        <strain evidence="3 4">FF50</strain>
    </source>
</reference>
<dbReference type="PANTHER" id="PTHR11895:SF169">
    <property type="entry name" value="GLUTAMYL-TRNA(GLN) AMIDOTRANSFERASE"/>
    <property type="match status" value="1"/>
</dbReference>
<feature type="domain" description="Allophanate hydrolase C-terminal" evidence="2">
    <location>
        <begin position="472"/>
        <end position="594"/>
    </location>
</feature>
<dbReference type="SUPFAM" id="SSF75304">
    <property type="entry name" value="Amidase signature (AS) enzymes"/>
    <property type="match status" value="1"/>
</dbReference>
<dbReference type="Gene3D" id="3.10.490.10">
    <property type="entry name" value="Gamma-glutamyl cyclotransferase-like"/>
    <property type="match status" value="1"/>
</dbReference>
<dbReference type="InterPro" id="IPR014085">
    <property type="entry name" value="Allophanate_hydrolase"/>
</dbReference>
<dbReference type="Pfam" id="PF01425">
    <property type="entry name" value="Amidase"/>
    <property type="match status" value="1"/>
</dbReference>
<evidence type="ECO:0000259" key="1">
    <source>
        <dbReference type="Pfam" id="PF01425"/>
    </source>
</evidence>
<evidence type="ECO:0000259" key="2">
    <source>
        <dbReference type="Pfam" id="PF21986"/>
    </source>
</evidence>
<dbReference type="PANTHER" id="PTHR11895">
    <property type="entry name" value="TRANSAMIDASE"/>
    <property type="match status" value="1"/>
</dbReference>
<dbReference type="InterPro" id="IPR053844">
    <property type="entry name" value="AH_C"/>
</dbReference>
<dbReference type="InterPro" id="IPR000120">
    <property type="entry name" value="Amidase"/>
</dbReference>
<dbReference type="KEGG" id="vbr:A6E01_13625"/>
<protein>
    <submittedName>
        <fullName evidence="3">Allophanate hydrolase</fullName>
    </submittedName>
</protein>
<proteinExistence type="predicted"/>
<gene>
    <name evidence="3" type="ORF">A6E01_13625</name>
</gene>
<dbReference type="GO" id="GO:0016787">
    <property type="term" value="F:hydrolase activity"/>
    <property type="evidence" value="ECO:0007669"/>
    <property type="project" value="UniProtKB-KW"/>
</dbReference>
<dbReference type="NCBIfam" id="NF006043">
    <property type="entry name" value="PRK08186.1"/>
    <property type="match status" value="1"/>
</dbReference>
<organism evidence="3 4">
    <name type="scientific">Vibrio breoganii</name>
    <dbReference type="NCBI Taxonomy" id="553239"/>
    <lineage>
        <taxon>Bacteria</taxon>
        <taxon>Pseudomonadati</taxon>
        <taxon>Pseudomonadota</taxon>
        <taxon>Gammaproteobacteria</taxon>
        <taxon>Vibrionales</taxon>
        <taxon>Vibrionaceae</taxon>
        <taxon>Vibrio</taxon>
    </lineage>
</organism>
<accession>A0AAN0XXD6</accession>
<dbReference type="Gene3D" id="3.90.1300.10">
    <property type="entry name" value="Amidase signature (AS) domain"/>
    <property type="match status" value="1"/>
</dbReference>
<dbReference type="AlphaFoldDB" id="A0AAN0XXD6"/>
<sequence length="604" mass="64951">MQDTKQLLSTGQAALTITELIDSYKSGQRSVTEHLQQLLVSAQQDTNKAWISTIDQRQLDNYLANLSEHDIDDLPLFGVPFAIKDNIDLDVLPTTAGCKAFTYQPESSAFVVELLIAAGAVPLGKTNLDQFATGLVGTRSPYGAAQNSFDSKYISGGSSAGSAVSVAQGQVMFSLGTDTAGSGRVPAAFNNLYGLKPSKGLLSCRGVVPACRSLDCVTLFSHSADDLSLLLSIVAKYDQEDCYARIAPQEPASEVLGSMKGVRVGIPAAEQLAFFGNDEYMKLYQQAVQNIEAQGAKLVAFDLSPFLEAASLLYNGPWVAERYAAIEAFFDANVEECLPVIKEIVGGAAGISAADTFKAMYQLQAYKVECDKLMNSVDVVMTPTAGTIYTIDEVNADPIGLNSNLGYYTNFMNLLDYSAIAIPAGFTNQGLPFGVTLFAPAFSDQKLLSLASVLQLVPSKEPEAQMNNLETIDIMVCGAHMQGFPLNHQLLELGGSLRDRTKTSDNYQLFKLAGGPPMRPGMVRNEAQGTYIDVEVWTLPRANLGDFLLQIPHPLGLGSVELSDGEWVKGFICEPIAIKGAQDVTGYGGWRGFLEALEREAEVS</sequence>
<name>A0AAN0XXD6_9VIBR</name>
<dbReference type="InterPro" id="IPR023631">
    <property type="entry name" value="Amidase_dom"/>
</dbReference>
<keyword evidence="3" id="KW-0378">Hydrolase</keyword>
<evidence type="ECO:0000313" key="3">
    <source>
        <dbReference type="EMBL" id="ANO34247.1"/>
    </source>
</evidence>
<dbReference type="InterPro" id="IPR036928">
    <property type="entry name" value="AS_sf"/>
</dbReference>
<dbReference type="RefSeq" id="WP_065210445.1">
    <property type="nucleotide sequence ID" value="NZ_CP016178.1"/>
</dbReference>
<dbReference type="Gene3D" id="1.20.58.1700">
    <property type="match status" value="1"/>
</dbReference>
<feature type="domain" description="Amidase" evidence="1">
    <location>
        <begin position="57"/>
        <end position="448"/>
    </location>
</feature>
<dbReference type="NCBIfam" id="TIGR02713">
    <property type="entry name" value="allophanate_hyd"/>
    <property type="match status" value="1"/>
</dbReference>